<feature type="non-terminal residue" evidence="2">
    <location>
        <position position="1"/>
    </location>
</feature>
<protein>
    <submittedName>
        <fullName evidence="2">Uncharacterized protein</fullName>
    </submittedName>
</protein>
<sequence length="180" mass="20074">MLFLQDCVRWLPKSPKLHGSHNWNSQGSHWASLKGKENNQGSKLYKFSSEPVSKFSGSLFASSESIRSQSNARTPLGQERQKISTKPKRCPPTNHKQQVASHVAAEGKKASKQNKDRIAGSSEATQLLLKIPRIILTHPSTSDEDTDQITQDLDDSGPEEMKNTEGHIYSDCLNHTFYPS</sequence>
<dbReference type="Proteomes" id="UP000018936">
    <property type="component" value="Unassembled WGS sequence"/>
</dbReference>
<reference evidence="2 3" key="1">
    <citation type="journal article" date="2013" name="Proc. Natl. Acad. Sci. U.S.A.">
        <title>The king cobra genome reveals dynamic gene evolution and adaptation in the snake venom system.</title>
        <authorList>
            <person name="Vonk F.J."/>
            <person name="Casewell N.R."/>
            <person name="Henkel C.V."/>
            <person name="Heimberg A.M."/>
            <person name="Jansen H.J."/>
            <person name="McCleary R.J."/>
            <person name="Kerkkamp H.M."/>
            <person name="Vos R.A."/>
            <person name="Guerreiro I."/>
            <person name="Calvete J.J."/>
            <person name="Wuster W."/>
            <person name="Woods A.E."/>
            <person name="Logan J.M."/>
            <person name="Harrison R.A."/>
            <person name="Castoe T.A."/>
            <person name="de Koning A.P."/>
            <person name="Pollock D.D."/>
            <person name="Yandell M."/>
            <person name="Calderon D."/>
            <person name="Renjifo C."/>
            <person name="Currier R.B."/>
            <person name="Salgado D."/>
            <person name="Pla D."/>
            <person name="Sanz L."/>
            <person name="Hyder A.S."/>
            <person name="Ribeiro J.M."/>
            <person name="Arntzen J.W."/>
            <person name="van den Thillart G.E."/>
            <person name="Boetzer M."/>
            <person name="Pirovano W."/>
            <person name="Dirks R.P."/>
            <person name="Spaink H.P."/>
            <person name="Duboule D."/>
            <person name="McGlinn E."/>
            <person name="Kini R.M."/>
            <person name="Richardson M.K."/>
        </authorList>
    </citation>
    <scope>NUCLEOTIDE SEQUENCE</scope>
    <source>
        <tissue evidence="2">Blood</tissue>
    </source>
</reference>
<organism evidence="2 3">
    <name type="scientific">Ophiophagus hannah</name>
    <name type="common">King cobra</name>
    <name type="synonym">Naja hannah</name>
    <dbReference type="NCBI Taxonomy" id="8665"/>
    <lineage>
        <taxon>Eukaryota</taxon>
        <taxon>Metazoa</taxon>
        <taxon>Chordata</taxon>
        <taxon>Craniata</taxon>
        <taxon>Vertebrata</taxon>
        <taxon>Euteleostomi</taxon>
        <taxon>Lepidosauria</taxon>
        <taxon>Squamata</taxon>
        <taxon>Bifurcata</taxon>
        <taxon>Unidentata</taxon>
        <taxon>Episquamata</taxon>
        <taxon>Toxicofera</taxon>
        <taxon>Serpentes</taxon>
        <taxon>Colubroidea</taxon>
        <taxon>Elapidae</taxon>
        <taxon>Elapinae</taxon>
        <taxon>Ophiophagus</taxon>
    </lineage>
</organism>
<dbReference type="EMBL" id="AZIM01001470">
    <property type="protein sequence ID" value="ETE66798.1"/>
    <property type="molecule type" value="Genomic_DNA"/>
</dbReference>
<evidence type="ECO:0000313" key="2">
    <source>
        <dbReference type="EMBL" id="ETE66798.1"/>
    </source>
</evidence>
<proteinExistence type="predicted"/>
<evidence type="ECO:0000313" key="3">
    <source>
        <dbReference type="Proteomes" id="UP000018936"/>
    </source>
</evidence>
<dbReference type="AlphaFoldDB" id="V8NYN8"/>
<dbReference type="OrthoDB" id="2187496at2759"/>
<evidence type="ECO:0000256" key="1">
    <source>
        <dbReference type="SAM" id="MobiDB-lite"/>
    </source>
</evidence>
<name>V8NYN8_OPHHA</name>
<feature type="compositionally biased region" description="Polar residues" evidence="1">
    <location>
        <begin position="58"/>
        <end position="73"/>
    </location>
</feature>
<keyword evidence="3" id="KW-1185">Reference proteome</keyword>
<accession>V8NYN8</accession>
<gene>
    <name evidence="2" type="ORF">L345_07407</name>
</gene>
<feature type="region of interest" description="Disordered" evidence="1">
    <location>
        <begin position="58"/>
        <end position="99"/>
    </location>
</feature>
<comment type="caution">
    <text evidence="2">The sequence shown here is derived from an EMBL/GenBank/DDBJ whole genome shotgun (WGS) entry which is preliminary data.</text>
</comment>